<feature type="region of interest" description="Disordered" evidence="17">
    <location>
        <begin position="322"/>
        <end position="379"/>
    </location>
</feature>
<feature type="compositionally biased region" description="Polar residues" evidence="17">
    <location>
        <begin position="351"/>
        <end position="379"/>
    </location>
</feature>
<dbReference type="AlphaFoldDB" id="A0A182RHH6"/>
<evidence type="ECO:0000256" key="14">
    <source>
        <dbReference type="ARBA" id="ARBA00035708"/>
    </source>
</evidence>
<evidence type="ECO:0000256" key="2">
    <source>
        <dbReference type="ARBA" id="ARBA00004656"/>
    </source>
</evidence>
<evidence type="ECO:0000256" key="3">
    <source>
        <dbReference type="ARBA" id="ARBA00006655"/>
    </source>
</evidence>
<evidence type="ECO:0000256" key="12">
    <source>
        <dbReference type="ARBA" id="ARBA00023329"/>
    </source>
</evidence>
<reference evidence="19" key="1">
    <citation type="submission" date="2020-05" db="UniProtKB">
        <authorList>
            <consortium name="EnsemblMetazoa"/>
        </authorList>
    </citation>
    <scope>IDENTIFICATION</scope>
    <source>
        <strain evidence="19">FUMOZ</strain>
    </source>
</reference>
<evidence type="ECO:0000256" key="4">
    <source>
        <dbReference type="ARBA" id="ARBA00022692"/>
    </source>
</evidence>
<dbReference type="PANTHER" id="PTHR14971:SF2">
    <property type="entry name" value="VESICULAR, OVEREXPRESSED IN CANCER, PROSURVIVAL PROTEIN 1"/>
    <property type="match status" value="1"/>
</dbReference>
<feature type="transmembrane region" description="Helical" evidence="18">
    <location>
        <begin position="7"/>
        <end position="25"/>
    </location>
</feature>
<comment type="subcellular location">
    <subcellularLocation>
        <location evidence="1">Cytoplasmic vesicle membrane</location>
    </subcellularLocation>
    <subcellularLocation>
        <location evidence="16">Endomembrane system</location>
        <topology evidence="16">Single-pass type I membrane protein</topology>
    </subcellularLocation>
    <subcellularLocation>
        <location evidence="13">Late endosome membrane</location>
        <topology evidence="13">Single-pass membrane protein</topology>
    </subcellularLocation>
    <subcellularLocation>
        <location evidence="2">Lysosome membrane</location>
    </subcellularLocation>
</comment>
<keyword evidence="5" id="KW-0732">Signal</keyword>
<dbReference type="PANTHER" id="PTHR14971">
    <property type="entry name" value="VESICULAR, OVEREXPRESSED IN CANCER, PROSURVIVAL PROTEIN 1"/>
    <property type="match status" value="1"/>
</dbReference>
<evidence type="ECO:0000256" key="1">
    <source>
        <dbReference type="ARBA" id="ARBA00004156"/>
    </source>
</evidence>
<evidence type="ECO:0000256" key="11">
    <source>
        <dbReference type="ARBA" id="ARBA00023228"/>
    </source>
</evidence>
<evidence type="ECO:0000313" key="19">
    <source>
        <dbReference type="EnsemblMetazoa" id="AFUN005688-PA"/>
    </source>
</evidence>
<sequence length="724" mass="77979">MSAAVHLVHDGMLILLLIYGIIALVKPVFGSSLALCEGGQTCLPPKECCAQGCCYLYAPPGAPRVPLANNDHVLSLLFVNHWYFWCFVLAIVLALLCTCSLWKKRRQLCGWDTSARHSQSEGDSAGSCYAPPQYSRCNSFHIHAPPPYTEVASKPDLYPLVFSYTDPGKGNGANYLMVQYFRNYIVQPVGSISGTSTVDSLSSSFICNANEANTLVPPPYSRAASPDLTMSFRNYLMPRSASQQVCLTAFDRTSGGVQAGQVPGSRSQASYQRDDDSLLDHHHLHQQQQQCILSREQQRDETGPIDGTLVTSTINHTSISSNNVSLMECPESERGAGSYHPRKTNYMDHGPSQQPMASGNGHRTGSGNTSAPNNDTSSGLVHCAVAGSTESFTSLPGPPFDGSPKAHNSNSIHPANRYTGRLDGTSENCDLHMLQANFDQQRNTPVCKLCCSMGDITAGTPNDRRIYQAKNLSGLHKSLETCCHVNLHGNRDGARLSTLPTTDSDDSILHTDVVRKHDARMRNSCGVSSVGSNVSSLVNLDASSSPPRATSPTAEVRELLEQIRLLHSDGTDGPVADPTGTEQSDGQPYGDDATTQPRPGGTVSDQRLVGQSSYRRPSSLIGRRTKLWSKPNTQPGGSKGMYIPISFTQSFMGPGTTGRHLRSPASMSSAASSFLNRGRSRYCWMSKSAPTTPGAAPGSFAGGTLSDNRPLLLTEQEEDGEQNV</sequence>
<evidence type="ECO:0000256" key="8">
    <source>
        <dbReference type="ARBA" id="ARBA00023015"/>
    </source>
</evidence>
<evidence type="ECO:0000256" key="13">
    <source>
        <dbReference type="ARBA" id="ARBA00035628"/>
    </source>
</evidence>
<evidence type="ECO:0000256" key="10">
    <source>
        <dbReference type="ARBA" id="ARBA00023163"/>
    </source>
</evidence>
<feature type="region of interest" description="Disordered" evidence="17">
    <location>
        <begin position="568"/>
        <end position="621"/>
    </location>
</feature>
<dbReference type="STRING" id="62324.A0A182RHH6"/>
<evidence type="ECO:0000256" key="6">
    <source>
        <dbReference type="ARBA" id="ARBA00022753"/>
    </source>
</evidence>
<evidence type="ECO:0000256" key="18">
    <source>
        <dbReference type="SAM" id="Phobius"/>
    </source>
</evidence>
<evidence type="ECO:0000256" key="5">
    <source>
        <dbReference type="ARBA" id="ARBA00022729"/>
    </source>
</evidence>
<keyword evidence="11" id="KW-0458">Lysosome</keyword>
<dbReference type="EnsemblMetazoa" id="AFUN005688-RA">
    <property type="protein sequence ID" value="AFUN005688-PA"/>
    <property type="gene ID" value="AFUN005688"/>
</dbReference>
<dbReference type="VEuPathDB" id="VectorBase:AFUN005688"/>
<keyword evidence="9 18" id="KW-0472">Membrane</keyword>
<keyword evidence="4 18" id="KW-0812">Transmembrane</keyword>
<proteinExistence type="inferred from homology"/>
<keyword evidence="12" id="KW-0968">Cytoplasmic vesicle</keyword>
<dbReference type="GO" id="GO:0005765">
    <property type="term" value="C:lysosomal membrane"/>
    <property type="evidence" value="ECO:0007669"/>
    <property type="project" value="UniProtKB-SubCell"/>
</dbReference>
<evidence type="ECO:0000256" key="16">
    <source>
        <dbReference type="ARBA" id="ARBA00046288"/>
    </source>
</evidence>
<evidence type="ECO:0000256" key="9">
    <source>
        <dbReference type="ARBA" id="ARBA00023136"/>
    </source>
</evidence>
<protein>
    <recommendedName>
        <fullName evidence="14">WW domain binding protein VOPP1</fullName>
    </recommendedName>
    <alternativeName>
        <fullName evidence="15">Vesicular, overexpressed in cancer, prosurvival protein 1</fullName>
    </alternativeName>
</protein>
<keyword evidence="10" id="KW-0804">Transcription</keyword>
<evidence type="ECO:0000256" key="17">
    <source>
        <dbReference type="SAM" id="MobiDB-lite"/>
    </source>
</evidence>
<organism evidence="19">
    <name type="scientific">Anopheles funestus</name>
    <name type="common">African malaria mosquito</name>
    <dbReference type="NCBI Taxonomy" id="62324"/>
    <lineage>
        <taxon>Eukaryota</taxon>
        <taxon>Metazoa</taxon>
        <taxon>Ecdysozoa</taxon>
        <taxon>Arthropoda</taxon>
        <taxon>Hexapoda</taxon>
        <taxon>Insecta</taxon>
        <taxon>Pterygota</taxon>
        <taxon>Neoptera</taxon>
        <taxon>Endopterygota</taxon>
        <taxon>Diptera</taxon>
        <taxon>Nematocera</taxon>
        <taxon>Culicoidea</taxon>
        <taxon>Culicidae</taxon>
        <taxon>Anophelinae</taxon>
        <taxon>Anopheles</taxon>
    </lineage>
</organism>
<feature type="transmembrane region" description="Helical" evidence="18">
    <location>
        <begin position="82"/>
        <end position="102"/>
    </location>
</feature>
<comment type="similarity">
    <text evidence="3">Belongs to the VOPP1/ECOP family.</text>
</comment>
<feature type="compositionally biased region" description="Acidic residues" evidence="17">
    <location>
        <begin position="715"/>
        <end position="724"/>
    </location>
</feature>
<evidence type="ECO:0000256" key="7">
    <source>
        <dbReference type="ARBA" id="ARBA00022989"/>
    </source>
</evidence>
<feature type="region of interest" description="Disordered" evidence="17">
    <location>
        <begin position="688"/>
        <end position="724"/>
    </location>
</feature>
<keyword evidence="6" id="KW-0967">Endosome</keyword>
<feature type="region of interest" description="Disordered" evidence="17">
    <location>
        <begin position="283"/>
        <end position="309"/>
    </location>
</feature>
<dbReference type="InterPro" id="IPR026229">
    <property type="entry name" value="VOPP1"/>
</dbReference>
<keyword evidence="8" id="KW-0805">Transcription regulation</keyword>
<keyword evidence="7 18" id="KW-1133">Transmembrane helix</keyword>
<name>A0A182RHH6_ANOFN</name>
<feature type="compositionally biased region" description="Polar residues" evidence="17">
    <location>
        <begin position="593"/>
        <end position="616"/>
    </location>
</feature>
<dbReference type="GO" id="GO:0031902">
    <property type="term" value="C:late endosome membrane"/>
    <property type="evidence" value="ECO:0007669"/>
    <property type="project" value="UniProtKB-SubCell"/>
</dbReference>
<accession>A0A182RHH6</accession>
<dbReference type="VEuPathDB" id="VectorBase:AFUN2_001457"/>
<evidence type="ECO:0000256" key="15">
    <source>
        <dbReference type="ARBA" id="ARBA00035715"/>
    </source>
</evidence>